<dbReference type="EMBL" id="CP109109">
    <property type="protein sequence ID" value="WSB98912.1"/>
    <property type="molecule type" value="Genomic_DNA"/>
</dbReference>
<protein>
    <submittedName>
        <fullName evidence="1">Sugar ABC transporter substrate-binding protein</fullName>
    </submittedName>
</protein>
<gene>
    <name evidence="1" type="ORF">OG835_19065</name>
</gene>
<proteinExistence type="predicted"/>
<evidence type="ECO:0000313" key="2">
    <source>
        <dbReference type="Proteomes" id="UP001348369"/>
    </source>
</evidence>
<reference evidence="1" key="1">
    <citation type="submission" date="2022-10" db="EMBL/GenBank/DDBJ databases">
        <title>The complete genomes of actinobacterial strains from the NBC collection.</title>
        <authorList>
            <person name="Joergensen T.S."/>
            <person name="Alvarez Arevalo M."/>
            <person name="Sterndorff E.B."/>
            <person name="Faurdal D."/>
            <person name="Vuksanovic O."/>
            <person name="Mourched A.-S."/>
            <person name="Charusanti P."/>
            <person name="Shaw S."/>
            <person name="Blin K."/>
            <person name="Weber T."/>
        </authorList>
    </citation>
    <scope>NUCLEOTIDE SEQUENCE</scope>
    <source>
        <strain evidence="1">NBC 01771</strain>
    </source>
</reference>
<organism evidence="1 2">
    <name type="scientific">Streptomyces scopuliridis</name>
    <dbReference type="NCBI Taxonomy" id="452529"/>
    <lineage>
        <taxon>Bacteria</taxon>
        <taxon>Bacillati</taxon>
        <taxon>Actinomycetota</taxon>
        <taxon>Actinomycetes</taxon>
        <taxon>Kitasatosporales</taxon>
        <taxon>Streptomycetaceae</taxon>
        <taxon>Streptomyces</taxon>
    </lineage>
</organism>
<sequence>MRKRGSHAGSHVRSHAGSHVRSYARSHAGPHVRSHVVAALAGTVALSLLTAGCGGQGSSSASSSSRTVTYWLWDANQLPGYQACAKAFEERNPGVKVEITQLGWENYWTKLTASMIAGTEPDVFTDHITKFAQFVDLDVLAPLDELPATAGIKDSDYQAGLAASWKGQDGHRYGAPKDWDTIAMFYNKKMTDSAGISADTLNSLAWNPQDGGTFEKAIARLTVDSKGRRGDEPGFDKNNVKIYGLATNDAGEADGQTQWSAFTGSAGWKYTDQKAWGRHYNYDQKSFQSTIDWYFGLADKGYLAPFKNFSQSNGPEVQVGSGSAAIALHGSWMAKTFYGMKGLDAGTALTPVGPSGKRATMMNGLADSLTKRAADKPAAQKWVAYLASDACQTTVGKQGVVFPATEAGTAAAIAAYEKDGIDVTAFTKPVADGTTFPFPITDYAADVAALMKPAMQDVYANGRPVGSLTTTNRQINLILSQGD</sequence>
<accession>A0ACD4ZK89</accession>
<name>A0ACD4ZK89_9ACTN</name>
<keyword evidence="2" id="KW-1185">Reference proteome</keyword>
<evidence type="ECO:0000313" key="1">
    <source>
        <dbReference type="EMBL" id="WSB98912.1"/>
    </source>
</evidence>
<dbReference type="Proteomes" id="UP001348369">
    <property type="component" value="Chromosome"/>
</dbReference>